<comment type="pathway">
    <text evidence="5">Carbohydrate biosynthesis; gluconeogenesis.</text>
</comment>
<keyword evidence="5" id="KW-0312">Gluconeogenesis</keyword>
<reference evidence="6 7" key="1">
    <citation type="journal article" date="2019" name="ISME J.">
        <title>Deianiraea, an extracellular bacterium associated with the ciliate Paramecium, suggests an alternative scenario for the evolution of Rickettsiales.</title>
        <authorList>
            <person name="Castelli M."/>
            <person name="Sabaneyeva E."/>
            <person name="Lanzoni O."/>
            <person name="Lebedeva N."/>
            <person name="Floriano A.M."/>
            <person name="Gaiarsa S."/>
            <person name="Benken K."/>
            <person name="Modeo L."/>
            <person name="Bandi C."/>
            <person name="Potekhin A."/>
            <person name="Sassera D."/>
            <person name="Petroni G."/>
        </authorList>
    </citation>
    <scope>NUCLEOTIDE SEQUENCE [LARGE SCALE GENOMIC DNA]</scope>
    <source>
        <strain evidence="6">CyL4-1</strain>
    </source>
</reference>
<gene>
    <name evidence="6" type="ORF">Deia_00885</name>
</gene>
<dbReference type="GO" id="GO:0046166">
    <property type="term" value="P:glyceraldehyde-3-phosphate biosynthetic process"/>
    <property type="evidence" value="ECO:0007669"/>
    <property type="project" value="TreeGrafter"/>
</dbReference>
<dbReference type="GO" id="GO:0005829">
    <property type="term" value="C:cytosol"/>
    <property type="evidence" value="ECO:0007669"/>
    <property type="project" value="TreeGrafter"/>
</dbReference>
<comment type="pathway">
    <text evidence="2">Carbohydrate metabolism; erythritol degradation.</text>
</comment>
<dbReference type="AlphaFoldDB" id="A0A5B8XED2"/>
<dbReference type="EC" id="5.3.1.1" evidence="5"/>
<dbReference type="PANTHER" id="PTHR21139">
    <property type="entry name" value="TRIOSEPHOSPHATE ISOMERASE"/>
    <property type="match status" value="1"/>
</dbReference>
<dbReference type="PANTHER" id="PTHR21139:SF42">
    <property type="entry name" value="TRIOSEPHOSPHATE ISOMERASE"/>
    <property type="match status" value="1"/>
</dbReference>
<name>A0A5B8XED2_9RICK</name>
<evidence type="ECO:0000256" key="4">
    <source>
        <dbReference type="ARBA" id="ARBA00023235"/>
    </source>
</evidence>
<dbReference type="GO" id="GO:0004807">
    <property type="term" value="F:triose-phosphate isomerase activity"/>
    <property type="evidence" value="ECO:0007669"/>
    <property type="project" value="UniProtKB-UniRule"/>
</dbReference>
<evidence type="ECO:0000256" key="3">
    <source>
        <dbReference type="ARBA" id="ARBA00007422"/>
    </source>
</evidence>
<dbReference type="UniPathway" id="UPA00109">
    <property type="reaction ID" value="UER00189"/>
</dbReference>
<proteinExistence type="inferred from homology"/>
<dbReference type="InterPro" id="IPR013785">
    <property type="entry name" value="Aldolase_TIM"/>
</dbReference>
<dbReference type="UniPathway" id="UPA00138"/>
<dbReference type="EMBL" id="CP029077">
    <property type="protein sequence ID" value="QED23672.1"/>
    <property type="molecule type" value="Genomic_DNA"/>
</dbReference>
<keyword evidence="4 5" id="KW-0413">Isomerase</keyword>
<evidence type="ECO:0000313" key="7">
    <source>
        <dbReference type="Proteomes" id="UP000321934"/>
    </source>
</evidence>
<comment type="pathway">
    <text evidence="5">Carbohydrate degradation; glycolysis; D-glyceraldehyde 3-phosphate from glycerone phosphate: step 1/1.</text>
</comment>
<sequence>MLFTQKTKIKCFMKKLIIGNWKMNCSREFLCDFGVNFRPNLNKFDVAICAPYTFLQDAKEKMPDGVRVFAQDVAGFTSGAYTGQISAKMLMDIGICGTLIGHSETRKYFQDEEISSKVQCASSEKIDIIYCIGESEKARSDGVYLEFLEAQLKAIKDINCMIAYEPIWAIGTGKVAGIADISEVSSFISSKFGKKVLYGGSVNLENYAQILEIPSIHGLLIGGVSLKVDEMNEILK</sequence>
<dbReference type="PROSITE" id="PS51440">
    <property type="entry name" value="TIM_2"/>
    <property type="match status" value="1"/>
</dbReference>
<dbReference type="InterPro" id="IPR035990">
    <property type="entry name" value="TIM_sf"/>
</dbReference>
<organism evidence="6 7">
    <name type="scientific">Candidatus Deianiraea vastatrix</name>
    <dbReference type="NCBI Taxonomy" id="2163644"/>
    <lineage>
        <taxon>Bacteria</taxon>
        <taxon>Pseudomonadati</taxon>
        <taxon>Pseudomonadota</taxon>
        <taxon>Alphaproteobacteria</taxon>
        <taxon>Rickettsiales</taxon>
        <taxon>Candidatus Deianiraeaceae</taxon>
        <taxon>Candidatus Deianiraea</taxon>
    </lineage>
</organism>
<keyword evidence="5" id="KW-0963">Cytoplasm</keyword>
<comment type="catalytic activity">
    <reaction evidence="1">
        <text>L-erythrulose 1-phosphate = D-erythrulose 4-phosphate</text>
        <dbReference type="Rhea" id="RHEA:49588"/>
        <dbReference type="ChEBI" id="CHEBI:58002"/>
        <dbReference type="ChEBI" id="CHEBI:90796"/>
        <dbReference type="EC" id="5.3.1.33"/>
    </reaction>
</comment>
<keyword evidence="7" id="KW-1185">Reference proteome</keyword>
<dbReference type="Pfam" id="PF00121">
    <property type="entry name" value="TIM"/>
    <property type="match status" value="1"/>
</dbReference>
<dbReference type="Proteomes" id="UP000321934">
    <property type="component" value="Chromosome"/>
</dbReference>
<comment type="catalytic activity">
    <reaction evidence="5">
        <text>D-glyceraldehyde 3-phosphate = dihydroxyacetone phosphate</text>
        <dbReference type="Rhea" id="RHEA:18585"/>
        <dbReference type="ChEBI" id="CHEBI:57642"/>
        <dbReference type="ChEBI" id="CHEBI:59776"/>
        <dbReference type="EC" id="5.3.1.1"/>
    </reaction>
</comment>
<comment type="subunit">
    <text evidence="5">Homodimer.</text>
</comment>
<dbReference type="PROSITE" id="PS00171">
    <property type="entry name" value="TIM_1"/>
    <property type="match status" value="1"/>
</dbReference>
<accession>A0A5B8XED2</accession>
<dbReference type="CDD" id="cd00311">
    <property type="entry name" value="TIM"/>
    <property type="match status" value="1"/>
</dbReference>
<comment type="subcellular location">
    <subcellularLocation>
        <location evidence="5">Cytoplasm</location>
    </subcellularLocation>
</comment>
<protein>
    <recommendedName>
        <fullName evidence="5">Triosephosphate isomerase</fullName>
        <ecNumber evidence="5">5.3.1.1</ecNumber>
    </recommendedName>
</protein>
<evidence type="ECO:0000313" key="6">
    <source>
        <dbReference type="EMBL" id="QED23672.1"/>
    </source>
</evidence>
<keyword evidence="5" id="KW-0324">Glycolysis</keyword>
<dbReference type="SUPFAM" id="SSF51351">
    <property type="entry name" value="Triosephosphate isomerase (TIM)"/>
    <property type="match status" value="1"/>
</dbReference>
<dbReference type="NCBIfam" id="TIGR00419">
    <property type="entry name" value="tim"/>
    <property type="match status" value="1"/>
</dbReference>
<dbReference type="GO" id="GO:0019563">
    <property type="term" value="P:glycerol catabolic process"/>
    <property type="evidence" value="ECO:0007669"/>
    <property type="project" value="TreeGrafter"/>
</dbReference>
<comment type="similarity">
    <text evidence="3 5">Belongs to the triosephosphate isomerase family.</text>
</comment>
<dbReference type="GO" id="GO:0006094">
    <property type="term" value="P:gluconeogenesis"/>
    <property type="evidence" value="ECO:0007669"/>
    <property type="project" value="UniProtKB-UniPathway"/>
</dbReference>
<evidence type="ECO:0000256" key="2">
    <source>
        <dbReference type="ARBA" id="ARBA00004939"/>
    </source>
</evidence>
<dbReference type="InterPro" id="IPR000652">
    <property type="entry name" value="Triosephosphate_isomerase"/>
</dbReference>
<dbReference type="UniPathway" id="UPA01066"/>
<dbReference type="InterPro" id="IPR020861">
    <property type="entry name" value="Triosephosphate_isomerase_AS"/>
</dbReference>
<dbReference type="GO" id="GO:0006096">
    <property type="term" value="P:glycolytic process"/>
    <property type="evidence" value="ECO:0007669"/>
    <property type="project" value="UniProtKB-UniRule"/>
</dbReference>
<dbReference type="Gene3D" id="3.20.20.70">
    <property type="entry name" value="Aldolase class I"/>
    <property type="match status" value="1"/>
</dbReference>
<evidence type="ECO:0000256" key="1">
    <source>
        <dbReference type="ARBA" id="ARBA00000148"/>
    </source>
</evidence>
<evidence type="ECO:0000256" key="5">
    <source>
        <dbReference type="RuleBase" id="RU363013"/>
    </source>
</evidence>